<evidence type="ECO:0000259" key="2">
    <source>
        <dbReference type="Pfam" id="PF23598"/>
    </source>
</evidence>
<gene>
    <name evidence="3" type="ORF">HU200_040864</name>
</gene>
<dbReference type="Pfam" id="PF23598">
    <property type="entry name" value="LRR_14"/>
    <property type="match status" value="1"/>
</dbReference>
<feature type="domain" description="Disease resistance R13L4/SHOC-2-like LRR" evidence="2">
    <location>
        <begin position="9"/>
        <end position="135"/>
    </location>
</feature>
<dbReference type="InterPro" id="IPR055414">
    <property type="entry name" value="LRR_R13L4/SHOC2-like"/>
</dbReference>
<accession>A0A835B869</accession>
<keyword evidence="4" id="KW-1185">Reference proteome</keyword>
<evidence type="ECO:0000313" key="3">
    <source>
        <dbReference type="EMBL" id="KAF8690506.1"/>
    </source>
</evidence>
<name>A0A835B869_9POAL</name>
<keyword evidence="1" id="KW-0677">Repeat</keyword>
<proteinExistence type="predicted"/>
<evidence type="ECO:0000313" key="4">
    <source>
        <dbReference type="Proteomes" id="UP000636709"/>
    </source>
</evidence>
<dbReference type="Proteomes" id="UP000636709">
    <property type="component" value="Unassembled WGS sequence"/>
</dbReference>
<organism evidence="3 4">
    <name type="scientific">Digitaria exilis</name>
    <dbReference type="NCBI Taxonomy" id="1010633"/>
    <lineage>
        <taxon>Eukaryota</taxon>
        <taxon>Viridiplantae</taxon>
        <taxon>Streptophyta</taxon>
        <taxon>Embryophyta</taxon>
        <taxon>Tracheophyta</taxon>
        <taxon>Spermatophyta</taxon>
        <taxon>Magnoliopsida</taxon>
        <taxon>Liliopsida</taxon>
        <taxon>Poales</taxon>
        <taxon>Poaceae</taxon>
        <taxon>PACMAD clade</taxon>
        <taxon>Panicoideae</taxon>
        <taxon>Panicodae</taxon>
        <taxon>Paniceae</taxon>
        <taxon>Anthephorinae</taxon>
        <taxon>Digitaria</taxon>
    </lineage>
</organism>
<protein>
    <recommendedName>
        <fullName evidence="2">Disease resistance R13L4/SHOC-2-like LRR domain-containing protein</fullName>
    </recommendedName>
</protein>
<reference evidence="3" key="1">
    <citation type="submission" date="2020-07" db="EMBL/GenBank/DDBJ databases">
        <title>Genome sequence and genetic diversity analysis of an under-domesticated orphan crop, white fonio (Digitaria exilis).</title>
        <authorList>
            <person name="Bennetzen J.L."/>
            <person name="Chen S."/>
            <person name="Ma X."/>
            <person name="Wang X."/>
            <person name="Yssel A.E.J."/>
            <person name="Chaluvadi S.R."/>
            <person name="Johnson M."/>
            <person name="Gangashetty P."/>
            <person name="Hamidou F."/>
            <person name="Sanogo M.D."/>
            <person name="Zwaenepoel A."/>
            <person name="Wallace J."/>
            <person name="Van De Peer Y."/>
            <person name="Van Deynze A."/>
        </authorList>
    </citation>
    <scope>NUCLEOTIDE SEQUENCE</scope>
    <source>
        <tissue evidence="3">Leaves</tissue>
    </source>
</reference>
<dbReference type="EMBL" id="JACEFO010001972">
    <property type="protein sequence ID" value="KAF8690506.1"/>
    <property type="molecule type" value="Genomic_DNA"/>
</dbReference>
<sequence>MGADVRLLPEHLEKLAGLPSLRFLRLQFDVYEEQEKLIISYGAFPCLTDLVFQCGLGQLRLKFQHRAMQKLQRLCIQFGVGSNSGPFESINNFDYGLKNLPSLRHVVLHRSVRNSPDAQYAIRKAINSHPNHPVLSFV</sequence>
<comment type="caution">
    <text evidence="3">The sequence shown here is derived from an EMBL/GenBank/DDBJ whole genome shotgun (WGS) entry which is preliminary data.</text>
</comment>
<evidence type="ECO:0000256" key="1">
    <source>
        <dbReference type="ARBA" id="ARBA00022737"/>
    </source>
</evidence>
<dbReference type="OrthoDB" id="681638at2759"/>
<dbReference type="AlphaFoldDB" id="A0A835B869"/>